<evidence type="ECO:0000313" key="2">
    <source>
        <dbReference type="EMBL" id="NCD70911.1"/>
    </source>
</evidence>
<reference evidence="2" key="1">
    <citation type="submission" date="2020-01" db="EMBL/GenBank/DDBJ databases">
        <authorList>
            <person name="Seo Y.L."/>
        </authorList>
    </citation>
    <scope>NUCLEOTIDE SEQUENCE</scope>
    <source>
        <strain evidence="2">R11</strain>
    </source>
</reference>
<gene>
    <name evidence="2" type="ORF">GSY63_16215</name>
</gene>
<evidence type="ECO:0000313" key="3">
    <source>
        <dbReference type="Proteomes" id="UP000638732"/>
    </source>
</evidence>
<dbReference type="RefSeq" id="WP_166586856.1">
    <property type="nucleotide sequence ID" value="NZ_WWEO01000043.1"/>
</dbReference>
<evidence type="ECO:0008006" key="4">
    <source>
        <dbReference type="Google" id="ProtNLM"/>
    </source>
</evidence>
<protein>
    <recommendedName>
        <fullName evidence="4">Virulence factor</fullName>
    </recommendedName>
</protein>
<dbReference type="AlphaFoldDB" id="A0A965ZJR4"/>
<proteinExistence type="predicted"/>
<dbReference type="Proteomes" id="UP000638732">
    <property type="component" value="Unassembled WGS sequence"/>
</dbReference>
<keyword evidence="3" id="KW-1185">Reference proteome</keyword>
<dbReference type="EMBL" id="WWEO01000043">
    <property type="protein sequence ID" value="NCD70911.1"/>
    <property type="molecule type" value="Genomic_DNA"/>
</dbReference>
<reference evidence="2" key="2">
    <citation type="submission" date="2020-10" db="EMBL/GenBank/DDBJ databases">
        <title>Mucilaginibacter sp. nov., isolated from soil.</title>
        <authorList>
            <person name="Jeon C.O."/>
        </authorList>
    </citation>
    <scope>NUCLEOTIDE SEQUENCE</scope>
    <source>
        <strain evidence="2">R11</strain>
    </source>
</reference>
<organism evidence="2 3">
    <name type="scientific">Mucilaginibacter agri</name>
    <dbReference type="NCBI Taxonomy" id="2695265"/>
    <lineage>
        <taxon>Bacteria</taxon>
        <taxon>Pseudomonadati</taxon>
        <taxon>Bacteroidota</taxon>
        <taxon>Sphingobacteriia</taxon>
        <taxon>Sphingobacteriales</taxon>
        <taxon>Sphingobacteriaceae</taxon>
        <taxon>Mucilaginibacter</taxon>
    </lineage>
</organism>
<evidence type="ECO:0000256" key="1">
    <source>
        <dbReference type="SAM" id="SignalP"/>
    </source>
</evidence>
<feature type="signal peptide" evidence="1">
    <location>
        <begin position="1"/>
        <end position="21"/>
    </location>
</feature>
<feature type="chain" id="PRO_5036872089" description="Virulence factor" evidence="1">
    <location>
        <begin position="22"/>
        <end position="102"/>
    </location>
</feature>
<name>A0A965ZJR4_9SPHI</name>
<keyword evidence="1" id="KW-0732">Signal</keyword>
<accession>A0A965ZJR4</accession>
<sequence length="102" mass="11723">MKRITFLAVIVALFTINAAKAQVGVHVGLNIGTPPPRPVYYAPAPVVYTPAPAYYEPAPVAYYGPRYHRGYYRRAVYVRHGYYGPRRVVVVHNRYHGPHRRW</sequence>
<comment type="caution">
    <text evidence="2">The sequence shown here is derived from an EMBL/GenBank/DDBJ whole genome shotgun (WGS) entry which is preliminary data.</text>
</comment>